<protein>
    <recommendedName>
        <fullName evidence="3">Anaphase-promoting complex subunit 5 domain-containing protein</fullName>
    </recommendedName>
</protein>
<organism evidence="1 2">
    <name type="scientific">Piloderma croceum (strain F 1598)</name>
    <dbReference type="NCBI Taxonomy" id="765440"/>
    <lineage>
        <taxon>Eukaryota</taxon>
        <taxon>Fungi</taxon>
        <taxon>Dikarya</taxon>
        <taxon>Basidiomycota</taxon>
        <taxon>Agaricomycotina</taxon>
        <taxon>Agaricomycetes</taxon>
        <taxon>Agaricomycetidae</taxon>
        <taxon>Atheliales</taxon>
        <taxon>Atheliaceae</taxon>
        <taxon>Piloderma</taxon>
    </lineage>
</organism>
<gene>
    <name evidence="1" type="ORF">PILCRDRAFT_822832</name>
</gene>
<dbReference type="Proteomes" id="UP000054166">
    <property type="component" value="Unassembled WGS sequence"/>
</dbReference>
<dbReference type="HOGENOM" id="CLU_3033206_0_0_1"/>
<dbReference type="AlphaFoldDB" id="A0A0C3FJJ2"/>
<reference evidence="2" key="2">
    <citation type="submission" date="2015-01" db="EMBL/GenBank/DDBJ databases">
        <title>Evolutionary Origins and Diversification of the Mycorrhizal Mutualists.</title>
        <authorList>
            <consortium name="DOE Joint Genome Institute"/>
            <consortium name="Mycorrhizal Genomics Consortium"/>
            <person name="Kohler A."/>
            <person name="Kuo A."/>
            <person name="Nagy L.G."/>
            <person name="Floudas D."/>
            <person name="Copeland A."/>
            <person name="Barry K.W."/>
            <person name="Cichocki N."/>
            <person name="Veneault-Fourrey C."/>
            <person name="LaButti K."/>
            <person name="Lindquist E.A."/>
            <person name="Lipzen A."/>
            <person name="Lundell T."/>
            <person name="Morin E."/>
            <person name="Murat C."/>
            <person name="Riley R."/>
            <person name="Ohm R."/>
            <person name="Sun H."/>
            <person name="Tunlid A."/>
            <person name="Henrissat B."/>
            <person name="Grigoriev I.V."/>
            <person name="Hibbett D.S."/>
            <person name="Martin F."/>
        </authorList>
    </citation>
    <scope>NUCLEOTIDE SEQUENCE [LARGE SCALE GENOMIC DNA]</scope>
    <source>
        <strain evidence="2">F 1598</strain>
    </source>
</reference>
<reference evidence="1 2" key="1">
    <citation type="submission" date="2014-04" db="EMBL/GenBank/DDBJ databases">
        <authorList>
            <consortium name="DOE Joint Genome Institute"/>
            <person name="Kuo A."/>
            <person name="Tarkka M."/>
            <person name="Buscot F."/>
            <person name="Kohler A."/>
            <person name="Nagy L.G."/>
            <person name="Floudas D."/>
            <person name="Copeland A."/>
            <person name="Barry K.W."/>
            <person name="Cichocki N."/>
            <person name="Veneault-Fourrey C."/>
            <person name="LaButti K."/>
            <person name="Lindquist E.A."/>
            <person name="Lipzen A."/>
            <person name="Lundell T."/>
            <person name="Morin E."/>
            <person name="Murat C."/>
            <person name="Sun H."/>
            <person name="Tunlid A."/>
            <person name="Henrissat B."/>
            <person name="Grigoriev I.V."/>
            <person name="Hibbett D.S."/>
            <person name="Martin F."/>
            <person name="Nordberg H.P."/>
            <person name="Cantor M.N."/>
            <person name="Hua S.X."/>
        </authorList>
    </citation>
    <scope>NUCLEOTIDE SEQUENCE [LARGE SCALE GENOMIC DNA]</scope>
    <source>
        <strain evidence="1 2">F 1598</strain>
    </source>
</reference>
<name>A0A0C3FJJ2_PILCF</name>
<evidence type="ECO:0000313" key="1">
    <source>
        <dbReference type="EMBL" id="KIM79989.1"/>
    </source>
</evidence>
<dbReference type="InParanoid" id="A0A0C3FJJ2"/>
<proteinExistence type="predicted"/>
<keyword evidence="2" id="KW-1185">Reference proteome</keyword>
<accession>A0A0C3FJJ2</accession>
<sequence length="55" mass="6175">MRFRRAVNVQRKLAADRSDVLNPNLAASLHDLSLRLSDLSHRGHALDVIQEAVDL</sequence>
<evidence type="ECO:0000313" key="2">
    <source>
        <dbReference type="Proteomes" id="UP000054166"/>
    </source>
</evidence>
<evidence type="ECO:0008006" key="3">
    <source>
        <dbReference type="Google" id="ProtNLM"/>
    </source>
</evidence>
<dbReference type="EMBL" id="KN833006">
    <property type="protein sequence ID" value="KIM79989.1"/>
    <property type="molecule type" value="Genomic_DNA"/>
</dbReference>